<comment type="caution">
    <text evidence="2">The sequence shown here is derived from an EMBL/GenBank/DDBJ whole genome shotgun (WGS) entry which is preliminary data.</text>
</comment>
<organism evidence="2 3">
    <name type="scientific">Stichopus japonicus</name>
    <name type="common">Sea cucumber</name>
    <dbReference type="NCBI Taxonomy" id="307972"/>
    <lineage>
        <taxon>Eukaryota</taxon>
        <taxon>Metazoa</taxon>
        <taxon>Echinodermata</taxon>
        <taxon>Eleutherozoa</taxon>
        <taxon>Echinozoa</taxon>
        <taxon>Holothuroidea</taxon>
        <taxon>Aspidochirotacea</taxon>
        <taxon>Aspidochirotida</taxon>
        <taxon>Stichopodidae</taxon>
        <taxon>Apostichopus</taxon>
    </lineage>
</organism>
<feature type="region of interest" description="Disordered" evidence="1">
    <location>
        <begin position="33"/>
        <end position="183"/>
    </location>
</feature>
<protein>
    <submittedName>
        <fullName evidence="2">Uncharacterized protein</fullName>
    </submittedName>
</protein>
<evidence type="ECO:0000313" key="2">
    <source>
        <dbReference type="EMBL" id="PIK61659.1"/>
    </source>
</evidence>
<evidence type="ECO:0000313" key="3">
    <source>
        <dbReference type="Proteomes" id="UP000230750"/>
    </source>
</evidence>
<feature type="compositionally biased region" description="Low complexity" evidence="1">
    <location>
        <begin position="53"/>
        <end position="68"/>
    </location>
</feature>
<sequence>MTGNGLALLSSIPNSWAPPSFSTSFPIYHSRTLPAPHPSNLQSPQHYSRTRAKSNSSAKTESTSEAATCKGKISRGKYHQPRKGAGLRNFGVRRSGSEPNLSLMQDRHSGSKQILSPNGRSENDPQRSNLRRSSGGASGLKKSGIARNNTEQTSGLKRENKEQHPVKGQTSFGKFKTKRSPGSIIPALISPGFHYPSNSSKLPVKHLKNRGAGTGKFQGKSSEKPVLHRGKNSATGTRTGVDGAVDVNMNENGNNCNPAANEVTGSWETVSSGEADRDVNGV</sequence>
<reference evidence="2 3" key="1">
    <citation type="journal article" date="2017" name="PLoS Biol.">
        <title>The sea cucumber genome provides insights into morphological evolution and visceral regeneration.</title>
        <authorList>
            <person name="Zhang X."/>
            <person name="Sun L."/>
            <person name="Yuan J."/>
            <person name="Sun Y."/>
            <person name="Gao Y."/>
            <person name="Zhang L."/>
            <person name="Li S."/>
            <person name="Dai H."/>
            <person name="Hamel J.F."/>
            <person name="Liu C."/>
            <person name="Yu Y."/>
            <person name="Liu S."/>
            <person name="Lin W."/>
            <person name="Guo K."/>
            <person name="Jin S."/>
            <person name="Xu P."/>
            <person name="Storey K.B."/>
            <person name="Huan P."/>
            <person name="Zhang T."/>
            <person name="Zhou Y."/>
            <person name="Zhang J."/>
            <person name="Lin C."/>
            <person name="Li X."/>
            <person name="Xing L."/>
            <person name="Huo D."/>
            <person name="Sun M."/>
            <person name="Wang L."/>
            <person name="Mercier A."/>
            <person name="Li F."/>
            <person name="Yang H."/>
            <person name="Xiang J."/>
        </authorList>
    </citation>
    <scope>NUCLEOTIDE SEQUENCE [LARGE SCALE GENOMIC DNA]</scope>
    <source>
        <strain evidence="2">Shaxun</strain>
        <tissue evidence="2">Muscle</tissue>
    </source>
</reference>
<gene>
    <name evidence="2" type="ORF">BSL78_01477</name>
</gene>
<proteinExistence type="predicted"/>
<evidence type="ECO:0000256" key="1">
    <source>
        <dbReference type="SAM" id="MobiDB-lite"/>
    </source>
</evidence>
<dbReference type="AlphaFoldDB" id="A0A2G8LN29"/>
<feature type="compositionally biased region" description="Polar residues" evidence="1">
    <location>
        <begin position="146"/>
        <end position="155"/>
    </location>
</feature>
<accession>A0A2G8LN29</accession>
<keyword evidence="3" id="KW-1185">Reference proteome</keyword>
<feature type="compositionally biased region" description="Basic and acidic residues" evidence="1">
    <location>
        <begin position="156"/>
        <end position="165"/>
    </location>
</feature>
<dbReference type="Proteomes" id="UP000230750">
    <property type="component" value="Unassembled WGS sequence"/>
</dbReference>
<feature type="compositionally biased region" description="Polar residues" evidence="1">
    <location>
        <begin position="111"/>
        <end position="120"/>
    </location>
</feature>
<feature type="compositionally biased region" description="Basic residues" evidence="1">
    <location>
        <begin position="72"/>
        <end position="82"/>
    </location>
</feature>
<feature type="compositionally biased region" description="Low complexity" evidence="1">
    <location>
        <begin position="131"/>
        <end position="143"/>
    </location>
</feature>
<feature type="region of interest" description="Disordered" evidence="1">
    <location>
        <begin position="214"/>
        <end position="241"/>
    </location>
</feature>
<dbReference type="EMBL" id="MRZV01000028">
    <property type="protein sequence ID" value="PIK61659.1"/>
    <property type="molecule type" value="Genomic_DNA"/>
</dbReference>
<name>A0A2G8LN29_STIJA</name>